<name>A0A5E4D2Y7_MARMO</name>
<dbReference type="GO" id="GO:0005929">
    <property type="term" value="C:cilium"/>
    <property type="evidence" value="ECO:0007669"/>
    <property type="project" value="TreeGrafter"/>
</dbReference>
<feature type="non-terminal residue" evidence="2">
    <location>
        <position position="1"/>
    </location>
</feature>
<gene>
    <name evidence="2" type="ORF">MONAX_5E007396</name>
</gene>
<evidence type="ECO:0000256" key="1">
    <source>
        <dbReference type="SAM" id="MobiDB-lite"/>
    </source>
</evidence>
<dbReference type="GO" id="GO:0007288">
    <property type="term" value="P:sperm axoneme assembly"/>
    <property type="evidence" value="ECO:0007669"/>
    <property type="project" value="TreeGrafter"/>
</dbReference>
<comment type="caution">
    <text evidence="2">The sequence shown here is derived from an EMBL/GenBank/DDBJ whole genome shotgun (WGS) entry which is preliminary data.</text>
</comment>
<feature type="compositionally biased region" description="Polar residues" evidence="1">
    <location>
        <begin position="54"/>
        <end position="72"/>
    </location>
</feature>
<accession>A0A5E4D2Y7</accession>
<protein>
    <submittedName>
        <fullName evidence="2">Uncharacterized protein</fullName>
    </submittedName>
</protein>
<proteinExistence type="predicted"/>
<dbReference type="AlphaFoldDB" id="A0A5E4D2Y7"/>
<feature type="region of interest" description="Disordered" evidence="1">
    <location>
        <begin position="46"/>
        <end position="72"/>
    </location>
</feature>
<keyword evidence="3" id="KW-1185">Reference proteome</keyword>
<evidence type="ECO:0000313" key="3">
    <source>
        <dbReference type="Proteomes" id="UP000335636"/>
    </source>
</evidence>
<dbReference type="PANTHER" id="PTHR45912:SF3">
    <property type="entry name" value="CILIA- AND FLAGELLA-ASSOCIATED PROTEIN 47"/>
    <property type="match status" value="1"/>
</dbReference>
<sequence>SLMLFNMSRLKKPKSILYRTELSLPEHFDIPRKIYIPQISETQAKLTQPKGFKTSDTTGELRSQMQTPSSQAAADGCVSVPLRFAPLSPGRYPCKILLTSRYDVRLYCVEGVVNEEYPEAKFEFQTPAFEPLVQNIPINNKTKTEWKCQVNIEGEWFYGPPILYVGPGETVQYPLTFKPILECEIMGKLILQNEVDGMEHIFDIKGIGKKPLALEHISVDCEVGNVTNKSIMVPNYTRTIITFKVSSDLSIVWGNPYITIDPDNSVPYILHVCPWKRGVFKGIISFSVKSRDDVESQEEPDTDQEFSIQKSPSELSPIFLEEDSDDNFSNLRIWYHLEIHSSPGPPLSTIEMQCIALETVCIEISISNPKEKIIHIDVKLTNDALSGLQELTLNPLECVNYIVWYSPATTGYKEESIIFQPEMGEEFWYLLKLTTELPKTNTIPEIQCDLGKYVIQTIPLYNPTHETLELQVTNSNPENFVLEIDRRSPVSTFRKS</sequence>
<dbReference type="PANTHER" id="PTHR45912">
    <property type="entry name" value="CILIA- AND FLAGELLA-ASSOCIATED PROTEIN 47"/>
    <property type="match status" value="1"/>
</dbReference>
<dbReference type="Proteomes" id="UP000335636">
    <property type="component" value="Unassembled WGS sequence"/>
</dbReference>
<dbReference type="EMBL" id="CABDUW010002665">
    <property type="protein sequence ID" value="VTJ87632.1"/>
    <property type="molecule type" value="Genomic_DNA"/>
</dbReference>
<organism evidence="2 3">
    <name type="scientific">Marmota monax</name>
    <name type="common">Woodchuck</name>
    <dbReference type="NCBI Taxonomy" id="9995"/>
    <lineage>
        <taxon>Eukaryota</taxon>
        <taxon>Metazoa</taxon>
        <taxon>Chordata</taxon>
        <taxon>Craniata</taxon>
        <taxon>Vertebrata</taxon>
        <taxon>Euteleostomi</taxon>
        <taxon>Mammalia</taxon>
        <taxon>Eutheria</taxon>
        <taxon>Euarchontoglires</taxon>
        <taxon>Glires</taxon>
        <taxon>Rodentia</taxon>
        <taxon>Sciuromorpha</taxon>
        <taxon>Sciuridae</taxon>
        <taxon>Xerinae</taxon>
        <taxon>Marmotini</taxon>
        <taxon>Marmota</taxon>
    </lineage>
</organism>
<reference evidence="2" key="1">
    <citation type="submission" date="2019-04" db="EMBL/GenBank/DDBJ databases">
        <authorList>
            <person name="Alioto T."/>
            <person name="Alioto T."/>
        </authorList>
    </citation>
    <scope>NUCLEOTIDE SEQUENCE [LARGE SCALE GENOMIC DNA]</scope>
</reference>
<evidence type="ECO:0000313" key="2">
    <source>
        <dbReference type="EMBL" id="VTJ87632.1"/>
    </source>
</evidence>